<keyword evidence="1 2" id="KW-0472">Membrane</keyword>
<dbReference type="PIRSF" id="PIRSF018571">
    <property type="entry name" value="SpoIIGA"/>
    <property type="match status" value="1"/>
</dbReference>
<dbReference type="NCBIfam" id="TIGR02854">
    <property type="entry name" value="spore_II_GA"/>
    <property type="match status" value="1"/>
</dbReference>
<feature type="transmembrane region" description="Helical" evidence="2">
    <location>
        <begin position="130"/>
        <end position="148"/>
    </location>
</feature>
<sequence length="305" mass="34446">MVVYLDLVFLVNFILDLFLIWMTGIVLRQRLRLWRGIVSAIIGTAYTFVIFFPQMHVFMSISAKFLLSVVMIVCAFGWYGPLECLKRLLSFYLVSCMLGGAAYAIAFLVGTQETAKAGLVFLSGSHVLTANIIMVALIIAPVFVWLCWKKVWVYMQQIRRQEGELWSVQISVCGKEMTCTGLLDTGNGLLDPISKQPVTVVTLSALKPILPEELVKRLESDSSKIVHAITEIDWNEDWMSRFRIIPFRAIGVSSGMMVAFQPDRVKLWRENQQERVITRGLIGISTQMMSKTETFSAIVHPLLLA</sequence>
<comment type="subunit">
    <text evidence="1">Self-associates. Interacts with SigE. Interacts with SpoIIR.</text>
</comment>
<keyword evidence="1" id="KW-0064">Aspartyl protease</keyword>
<proteinExistence type="inferred from homology"/>
<keyword evidence="1" id="KW-0378">Hydrolase</keyword>
<evidence type="ECO:0000256" key="1">
    <source>
        <dbReference type="PIRNR" id="PIRNR018571"/>
    </source>
</evidence>
<keyword evidence="2" id="KW-0812">Transmembrane</keyword>
<evidence type="ECO:0000313" key="3">
    <source>
        <dbReference type="EMBL" id="UOF89164.1"/>
    </source>
</evidence>
<keyword evidence="1" id="KW-0645">Protease</keyword>
<dbReference type="EC" id="3.4.23.-" evidence="1"/>
<keyword evidence="1" id="KW-1003">Cell membrane</keyword>
<feature type="transmembrane region" description="Helical" evidence="2">
    <location>
        <begin position="6"/>
        <end position="26"/>
    </location>
</feature>
<comment type="function">
    <text evidence="1">Probable aspartic protease that is responsible for the proteolytic cleavage of the RNA polymerase sigma E factor (SigE/spoIIGB) to yield the active peptide in the mother cell during sporulation. Responds to a signal from the forespore that is triggered by the extracellular signal protein SpoIIR.</text>
</comment>
<evidence type="ECO:0000256" key="2">
    <source>
        <dbReference type="SAM" id="Phobius"/>
    </source>
</evidence>
<dbReference type="EMBL" id="CP089291">
    <property type="protein sequence ID" value="UOF89164.1"/>
    <property type="molecule type" value="Genomic_DNA"/>
</dbReference>
<comment type="subcellular location">
    <subcellularLocation>
        <location evidence="1">Cell membrane</location>
    </subcellularLocation>
</comment>
<dbReference type="Proteomes" id="UP000830167">
    <property type="component" value="Chromosome"/>
</dbReference>
<keyword evidence="4" id="KW-1185">Reference proteome</keyword>
<evidence type="ECO:0000313" key="4">
    <source>
        <dbReference type="Proteomes" id="UP000830167"/>
    </source>
</evidence>
<accession>A0ABY4CGM6</accession>
<reference evidence="3" key="1">
    <citation type="submission" date="2021-12" db="EMBL/GenBank/DDBJ databases">
        <title>Alicyclobacillaceae gen. nov., sp. nov., isolated from chalcocite enrichment system.</title>
        <authorList>
            <person name="Jiang Z."/>
        </authorList>
    </citation>
    <scope>NUCLEOTIDE SEQUENCE</scope>
    <source>
        <strain evidence="3">MYW30-H2</strain>
    </source>
</reference>
<comment type="similarity">
    <text evidence="1">Belongs to the peptidase U4 family.</text>
</comment>
<dbReference type="Pfam" id="PF03419">
    <property type="entry name" value="Peptidase_U4"/>
    <property type="match status" value="1"/>
</dbReference>
<feature type="transmembrane region" description="Helical" evidence="2">
    <location>
        <begin position="33"/>
        <end position="52"/>
    </location>
</feature>
<keyword evidence="1" id="KW-0749">Sporulation</keyword>
<gene>
    <name evidence="3" type="primary">spoIIGA</name>
    <name evidence="3" type="ORF">LSG31_14725</name>
</gene>
<keyword evidence="2" id="KW-1133">Transmembrane helix</keyword>
<dbReference type="InterPro" id="IPR005081">
    <property type="entry name" value="SpoIIGA"/>
</dbReference>
<dbReference type="RefSeq" id="WP_347435845.1">
    <property type="nucleotide sequence ID" value="NZ_CP089291.1"/>
</dbReference>
<feature type="transmembrane region" description="Helical" evidence="2">
    <location>
        <begin position="91"/>
        <end position="110"/>
    </location>
</feature>
<name>A0ABY4CGM6_9BACL</name>
<organism evidence="3 4">
    <name type="scientific">Fodinisporobacter ferrooxydans</name>
    <dbReference type="NCBI Taxonomy" id="2901836"/>
    <lineage>
        <taxon>Bacteria</taxon>
        <taxon>Bacillati</taxon>
        <taxon>Bacillota</taxon>
        <taxon>Bacilli</taxon>
        <taxon>Bacillales</taxon>
        <taxon>Alicyclobacillaceae</taxon>
        <taxon>Fodinisporobacter</taxon>
    </lineage>
</organism>
<protein>
    <recommendedName>
        <fullName evidence="1">Sporulation sigma-E factor-processing peptidase</fullName>
        <ecNumber evidence="1">3.4.23.-</ecNumber>
    </recommendedName>
    <alternativeName>
        <fullName evidence="1">Membrane-associated aspartic protease</fullName>
    </alternativeName>
    <alternativeName>
        <fullName evidence="1">Stage II sporulation protein GA</fullName>
    </alternativeName>
</protein>
<feature type="transmembrane region" description="Helical" evidence="2">
    <location>
        <begin position="58"/>
        <end position="79"/>
    </location>
</feature>